<dbReference type="Proteomes" id="UP000317484">
    <property type="component" value="Unassembled WGS sequence"/>
</dbReference>
<protein>
    <recommendedName>
        <fullName evidence="3">Uracil DNA glycosylase superfamily protein</fullName>
    </recommendedName>
</protein>
<organism evidence="1 2">
    <name type="scientific">Geodermatophilus aquaeductus</name>
    <dbReference type="NCBI Taxonomy" id="1564161"/>
    <lineage>
        <taxon>Bacteria</taxon>
        <taxon>Bacillati</taxon>
        <taxon>Actinomycetota</taxon>
        <taxon>Actinomycetes</taxon>
        <taxon>Geodermatophilales</taxon>
        <taxon>Geodermatophilaceae</taxon>
        <taxon>Geodermatophilus</taxon>
    </lineage>
</organism>
<evidence type="ECO:0000313" key="2">
    <source>
        <dbReference type="Proteomes" id="UP000317484"/>
    </source>
</evidence>
<accession>A0A521CI65</accession>
<reference evidence="1 2" key="1">
    <citation type="submission" date="2017-05" db="EMBL/GenBank/DDBJ databases">
        <authorList>
            <person name="Varghese N."/>
            <person name="Submissions S."/>
        </authorList>
    </citation>
    <scope>NUCLEOTIDE SEQUENCE [LARGE SCALE GENOMIC DNA]</scope>
    <source>
        <strain evidence="1 2">DSM 46834</strain>
    </source>
</reference>
<sequence length="227" mass="25552">MLGVYPSALHVRWTHPRFRIAAVAVDQEPWPFWDGRDEGERVDRWCEAVDWREEWGRASPVGRMNGSSGRVVDERVLAPLGLDFNSVWLTDVLPFFHVHRGPGTQGAAMAERYDVFAREHGLPEHLLPDRPSPARLVEQALRTESQRLVDELIESRSPLLVTLGDEALAVAAALLTGGLPRRLTRTGYGSRHRVDLGGRTLDVLPLVHPGQRSQLWARTHDDWIASL</sequence>
<proteinExistence type="predicted"/>
<evidence type="ECO:0008006" key="3">
    <source>
        <dbReference type="Google" id="ProtNLM"/>
    </source>
</evidence>
<dbReference type="EMBL" id="FXTJ01000002">
    <property type="protein sequence ID" value="SMO58431.1"/>
    <property type="molecule type" value="Genomic_DNA"/>
</dbReference>
<dbReference type="InterPro" id="IPR036895">
    <property type="entry name" value="Uracil-DNA_glycosylase-like_sf"/>
</dbReference>
<dbReference type="Gene3D" id="3.40.470.10">
    <property type="entry name" value="Uracil-DNA glycosylase-like domain"/>
    <property type="match status" value="1"/>
</dbReference>
<gene>
    <name evidence="1" type="ORF">SAMN06273567_102375</name>
</gene>
<name>A0A521CI65_9ACTN</name>
<keyword evidence="2" id="KW-1185">Reference proteome</keyword>
<evidence type="ECO:0000313" key="1">
    <source>
        <dbReference type="EMBL" id="SMO58431.1"/>
    </source>
</evidence>
<dbReference type="AlphaFoldDB" id="A0A521CI65"/>